<reference evidence="2 3" key="1">
    <citation type="submission" date="2024-01" db="EMBL/GenBank/DDBJ databases">
        <title>The genomes of 5 underutilized Papilionoideae crops provide insights into root nodulation and disease resistance.</title>
        <authorList>
            <person name="Yuan L."/>
        </authorList>
    </citation>
    <scope>NUCLEOTIDE SEQUENCE [LARGE SCALE GENOMIC DNA]</scope>
    <source>
        <strain evidence="2">LY-2023</strain>
        <tissue evidence="2">Leaf</tissue>
    </source>
</reference>
<evidence type="ECO:0000313" key="3">
    <source>
        <dbReference type="Proteomes" id="UP001359559"/>
    </source>
</evidence>
<organism evidence="2 3">
    <name type="scientific">Clitoria ternatea</name>
    <name type="common">Butterfly pea</name>
    <dbReference type="NCBI Taxonomy" id="43366"/>
    <lineage>
        <taxon>Eukaryota</taxon>
        <taxon>Viridiplantae</taxon>
        <taxon>Streptophyta</taxon>
        <taxon>Embryophyta</taxon>
        <taxon>Tracheophyta</taxon>
        <taxon>Spermatophyta</taxon>
        <taxon>Magnoliopsida</taxon>
        <taxon>eudicotyledons</taxon>
        <taxon>Gunneridae</taxon>
        <taxon>Pentapetalae</taxon>
        <taxon>rosids</taxon>
        <taxon>fabids</taxon>
        <taxon>Fabales</taxon>
        <taxon>Fabaceae</taxon>
        <taxon>Papilionoideae</taxon>
        <taxon>50 kb inversion clade</taxon>
        <taxon>NPAAA clade</taxon>
        <taxon>indigoferoid/millettioid clade</taxon>
        <taxon>Phaseoleae</taxon>
        <taxon>Clitoria</taxon>
    </lineage>
</organism>
<gene>
    <name evidence="2" type="ORF">RJT34_25379</name>
</gene>
<dbReference type="EMBL" id="JAYKXN010000006">
    <property type="protein sequence ID" value="KAK7280316.1"/>
    <property type="molecule type" value="Genomic_DNA"/>
</dbReference>
<protein>
    <submittedName>
        <fullName evidence="2">Uncharacterized protein</fullName>
    </submittedName>
</protein>
<feature type="region of interest" description="Disordered" evidence="1">
    <location>
        <begin position="95"/>
        <end position="133"/>
    </location>
</feature>
<feature type="compositionally biased region" description="Basic and acidic residues" evidence="1">
    <location>
        <begin position="95"/>
        <end position="106"/>
    </location>
</feature>
<evidence type="ECO:0000256" key="1">
    <source>
        <dbReference type="SAM" id="MobiDB-lite"/>
    </source>
</evidence>
<accession>A0AAN9ILF2</accession>
<keyword evidence="3" id="KW-1185">Reference proteome</keyword>
<dbReference type="AlphaFoldDB" id="A0AAN9ILF2"/>
<dbReference type="Proteomes" id="UP001359559">
    <property type="component" value="Unassembled WGS sequence"/>
</dbReference>
<sequence length="133" mass="14485">MSSMKSVNRCCSNIGQEAQQPSKPYKKKCTMVLSSQLAMQTLSLSNMAGKLQSVAFIVMILSCSWLNIPHGMARPLVLPGNEGANMVVKSLILDDHGHKNDDRKVEIQGGGPSHRGRGHHGRPPPFSSHQLNN</sequence>
<comment type="caution">
    <text evidence="2">The sequence shown here is derived from an EMBL/GenBank/DDBJ whole genome shotgun (WGS) entry which is preliminary data.</text>
</comment>
<name>A0AAN9ILF2_CLITE</name>
<proteinExistence type="predicted"/>
<evidence type="ECO:0000313" key="2">
    <source>
        <dbReference type="EMBL" id="KAK7280316.1"/>
    </source>
</evidence>